<dbReference type="Gene3D" id="1.10.3470.10">
    <property type="entry name" value="ABC transporter involved in vitamin B12 uptake, BtuC"/>
    <property type="match status" value="1"/>
</dbReference>
<comment type="subcellular location">
    <subcellularLocation>
        <location evidence="1">Cell membrane</location>
        <topology evidence="1">Multi-pass membrane protein</topology>
    </subcellularLocation>
</comment>
<keyword evidence="3" id="KW-0813">Transport</keyword>
<feature type="transmembrane region" description="Helical" evidence="8">
    <location>
        <begin position="141"/>
        <end position="161"/>
    </location>
</feature>
<evidence type="ECO:0000256" key="1">
    <source>
        <dbReference type="ARBA" id="ARBA00004651"/>
    </source>
</evidence>
<keyword evidence="7 8" id="KW-0472">Membrane</keyword>
<proteinExistence type="inferred from homology"/>
<gene>
    <name evidence="9" type="ORF">ACFO4E_25735</name>
</gene>
<comment type="similarity">
    <text evidence="2">Belongs to the binding-protein-dependent transport system permease family. FecCD subfamily.</text>
</comment>
<dbReference type="PANTHER" id="PTHR30472">
    <property type="entry name" value="FERRIC ENTEROBACTIN TRANSPORT SYSTEM PERMEASE PROTEIN"/>
    <property type="match status" value="1"/>
</dbReference>
<dbReference type="InterPro" id="IPR000522">
    <property type="entry name" value="ABC_transptr_permease_BtuC"/>
</dbReference>
<evidence type="ECO:0000256" key="3">
    <source>
        <dbReference type="ARBA" id="ARBA00022448"/>
    </source>
</evidence>
<dbReference type="SUPFAM" id="SSF81345">
    <property type="entry name" value="ABC transporter involved in vitamin B12 uptake, BtuC"/>
    <property type="match status" value="1"/>
</dbReference>
<dbReference type="EMBL" id="JBHSFQ010000035">
    <property type="protein sequence ID" value="MFC4565270.1"/>
    <property type="molecule type" value="Genomic_DNA"/>
</dbReference>
<feature type="transmembrane region" description="Helical" evidence="8">
    <location>
        <begin position="213"/>
        <end position="233"/>
    </location>
</feature>
<dbReference type="Pfam" id="PF01032">
    <property type="entry name" value="FecCD"/>
    <property type="match status" value="1"/>
</dbReference>
<dbReference type="Proteomes" id="UP001595923">
    <property type="component" value="Unassembled WGS sequence"/>
</dbReference>
<reference evidence="10" key="1">
    <citation type="journal article" date="2019" name="Int. J. Syst. Evol. Microbiol.">
        <title>The Global Catalogue of Microorganisms (GCM) 10K type strain sequencing project: providing services to taxonomists for standard genome sequencing and annotation.</title>
        <authorList>
            <consortium name="The Broad Institute Genomics Platform"/>
            <consortium name="The Broad Institute Genome Sequencing Center for Infectious Disease"/>
            <person name="Wu L."/>
            <person name="Ma J."/>
        </authorList>
    </citation>
    <scope>NUCLEOTIDE SEQUENCE [LARGE SCALE GENOMIC DNA]</scope>
    <source>
        <strain evidence="10">XZYJ18</strain>
    </source>
</reference>
<feature type="transmembrane region" description="Helical" evidence="8">
    <location>
        <begin position="168"/>
        <end position="189"/>
    </location>
</feature>
<accession>A0ABV9E276</accession>
<keyword evidence="4" id="KW-1003">Cell membrane</keyword>
<feature type="transmembrane region" description="Helical" evidence="8">
    <location>
        <begin position="261"/>
        <end position="286"/>
    </location>
</feature>
<comment type="caution">
    <text evidence="9">The sequence shown here is derived from an EMBL/GenBank/DDBJ whole genome shotgun (WGS) entry which is preliminary data.</text>
</comment>
<feature type="transmembrane region" description="Helical" evidence="8">
    <location>
        <begin position="324"/>
        <end position="345"/>
    </location>
</feature>
<feature type="transmembrane region" description="Helical" evidence="8">
    <location>
        <begin position="83"/>
        <end position="103"/>
    </location>
</feature>
<keyword evidence="5 8" id="KW-0812">Transmembrane</keyword>
<keyword evidence="6 8" id="KW-1133">Transmembrane helix</keyword>
<organism evidence="9 10">
    <name type="scientific">Nocardiopsis mangrovi</name>
    <dbReference type="NCBI Taxonomy" id="1179818"/>
    <lineage>
        <taxon>Bacteria</taxon>
        <taxon>Bacillati</taxon>
        <taxon>Actinomycetota</taxon>
        <taxon>Actinomycetes</taxon>
        <taxon>Streptosporangiales</taxon>
        <taxon>Nocardiopsidaceae</taxon>
        <taxon>Nocardiopsis</taxon>
    </lineage>
</organism>
<feature type="transmembrane region" description="Helical" evidence="8">
    <location>
        <begin position="115"/>
        <end position="135"/>
    </location>
</feature>
<evidence type="ECO:0000256" key="5">
    <source>
        <dbReference type="ARBA" id="ARBA00022692"/>
    </source>
</evidence>
<evidence type="ECO:0000256" key="2">
    <source>
        <dbReference type="ARBA" id="ARBA00007935"/>
    </source>
</evidence>
<evidence type="ECO:0000256" key="7">
    <source>
        <dbReference type="ARBA" id="ARBA00023136"/>
    </source>
</evidence>
<evidence type="ECO:0000313" key="10">
    <source>
        <dbReference type="Proteomes" id="UP001595923"/>
    </source>
</evidence>
<protein>
    <submittedName>
        <fullName evidence="9">FecCD family ABC transporter permease</fullName>
    </submittedName>
</protein>
<keyword evidence="10" id="KW-1185">Reference proteome</keyword>
<dbReference type="RefSeq" id="WP_378579058.1">
    <property type="nucleotide sequence ID" value="NZ_JBHSFQ010000035.1"/>
</dbReference>
<name>A0ABV9E276_9ACTN</name>
<dbReference type="InterPro" id="IPR037294">
    <property type="entry name" value="ABC_BtuC-like"/>
</dbReference>
<dbReference type="CDD" id="cd06550">
    <property type="entry name" value="TM_ABC_iron-siderophores_like"/>
    <property type="match status" value="1"/>
</dbReference>
<evidence type="ECO:0000313" key="9">
    <source>
        <dbReference type="EMBL" id="MFC4565270.1"/>
    </source>
</evidence>
<evidence type="ECO:0000256" key="8">
    <source>
        <dbReference type="SAM" id="Phobius"/>
    </source>
</evidence>
<evidence type="ECO:0000256" key="4">
    <source>
        <dbReference type="ARBA" id="ARBA00022475"/>
    </source>
</evidence>
<dbReference type="PANTHER" id="PTHR30472:SF24">
    <property type="entry name" value="FERRIC ENTEROBACTIN TRANSPORT SYSTEM PERMEASE PROTEIN FEPG"/>
    <property type="match status" value="1"/>
</dbReference>
<evidence type="ECO:0000256" key="6">
    <source>
        <dbReference type="ARBA" id="ARBA00022989"/>
    </source>
</evidence>
<sequence length="350" mass="35039">MALLHIERNGPLTMYRVGGRRGPSGVLRPRALAVGVALAVLAAGAFCAQLGTGSYPVTAAEALRAVFWYGDQATVDVVYRLRLPRALVALLAGLAFGLAGAVFQTLARNPLASPDVIGVTGGANTAAVAGMVLGLGAGLGVSTLALLGAAAGAAVIHVLAWRRGTTGYRIVLVGIGVSALCTSATAYLLQRADLFQAQRAVVWLTGSVNLRDWGHVVPLAAAVAVLVPAALAMSRSLSTLSLGDETARGLGIPVQRARSGLLAVAAGLVGFATAAAGPVAFVSLIAPQIAVRLTGGPPSAPPLFASALTGAVVVLAGDLAAQPWGLPVGVVTGIVGALGLLWLLARANRT</sequence>